<comment type="catalytic activity">
    <reaction evidence="12">
        <text>Preferential cleavage: (Ac)2-L-Lys-D-Ala-|-D-Ala. Also transpeptidation of peptidyl-alanyl moieties that are N-acyl substituents of D-alanine.</text>
        <dbReference type="EC" id="3.4.16.4"/>
    </reaction>
</comment>
<dbReference type="OrthoDB" id="9795979at2"/>
<name>A0A0W0WWC4_9GAMM</name>
<comment type="function">
    <text evidence="1">Removes C-terminal D-alanyl residues from sugar-peptide cell wall precursors.</text>
</comment>
<dbReference type="Pfam" id="PF00768">
    <property type="entry name" value="Peptidase_S11"/>
    <property type="match status" value="1"/>
</dbReference>
<keyword evidence="11" id="KW-0961">Cell wall biogenesis/degradation</keyword>
<evidence type="ECO:0000256" key="4">
    <source>
        <dbReference type="ARBA" id="ARBA00012448"/>
    </source>
</evidence>
<keyword evidence="9" id="KW-0133">Cell shape</keyword>
<evidence type="ECO:0000256" key="1">
    <source>
        <dbReference type="ARBA" id="ARBA00003217"/>
    </source>
</evidence>
<evidence type="ECO:0000256" key="3">
    <source>
        <dbReference type="ARBA" id="ARBA00007164"/>
    </source>
</evidence>
<keyword evidence="8 18" id="KW-0378">Hydrolase</keyword>
<evidence type="ECO:0000256" key="9">
    <source>
        <dbReference type="ARBA" id="ARBA00022960"/>
    </source>
</evidence>
<dbReference type="Gene3D" id="3.40.710.10">
    <property type="entry name" value="DD-peptidase/beta-lactamase superfamily"/>
    <property type="match status" value="1"/>
</dbReference>
<comment type="pathway">
    <text evidence="2">Cell wall biogenesis; peptidoglycan biosynthesis.</text>
</comment>
<evidence type="ECO:0000256" key="12">
    <source>
        <dbReference type="ARBA" id="ARBA00034000"/>
    </source>
</evidence>
<dbReference type="InterPro" id="IPR012338">
    <property type="entry name" value="Beta-lactam/transpept-like"/>
</dbReference>
<dbReference type="RefSeq" id="WP_083503790.1">
    <property type="nucleotide sequence ID" value="NZ_CAAAIF010000006.1"/>
</dbReference>
<dbReference type="GO" id="GO:0009252">
    <property type="term" value="P:peptidoglycan biosynthetic process"/>
    <property type="evidence" value="ECO:0007669"/>
    <property type="project" value="UniProtKB-UniPathway"/>
</dbReference>
<dbReference type="AlphaFoldDB" id="A0A0W0WWC4"/>
<feature type="signal peptide" evidence="16">
    <location>
        <begin position="1"/>
        <end position="26"/>
    </location>
</feature>
<dbReference type="SUPFAM" id="SSF56601">
    <property type="entry name" value="beta-lactamase/transpeptidase-like"/>
    <property type="match status" value="1"/>
</dbReference>
<feature type="active site" evidence="13">
    <location>
        <position position="146"/>
    </location>
</feature>
<evidence type="ECO:0000259" key="17">
    <source>
        <dbReference type="SMART" id="SM00936"/>
    </source>
</evidence>
<sequence length="408" mass="45001">MKLTSLSRLFVLATLVLQPSIFYASAGVLPTAGLSGSVPPTAPISNKPLITPSPPTLNAKSYILIDVNSGKIIAEKNSDEKLPPASLTKMMTLYVISNALNNGQIHLTDNVHISRDAWKTGGSRMFVKEGQQVAIEDLLKGIIVDSGNDACVAMAEHLGGSEAGFAEIMNQQAQTLGMLNSHFTDSTGLPDANLHTTAKDLAILGRALINNFPQYYHWYKQKWFTYNGIRQPNRNRLLWRDSQVDGVKTGHTNDAGFCLVSSAKRDNMRLLAVVMGSPSEAARADDSERLINYGFRFFETHELYKAGQTITEIPIYKGREDKLSIGMRENQYVTIPNGQYQRLSINTKVPKNLQAPIAKGDKVGELVIQFDNNIIGNYPIYALADINQGGIFTRMKDAVRLTFSSWFS</sequence>
<keyword evidence="19" id="KW-1185">Reference proteome</keyword>
<dbReference type="SUPFAM" id="SSF69189">
    <property type="entry name" value="Penicillin-binding protein associated domain"/>
    <property type="match status" value="1"/>
</dbReference>
<protein>
    <recommendedName>
        <fullName evidence="4">serine-type D-Ala-D-Ala carboxypeptidase</fullName>
        <ecNumber evidence="4">3.4.16.4</ecNumber>
    </recommendedName>
</protein>
<dbReference type="SMART" id="SM00936">
    <property type="entry name" value="PBP5_C"/>
    <property type="match status" value="1"/>
</dbReference>
<keyword evidence="6" id="KW-0645">Protease</keyword>
<evidence type="ECO:0000256" key="8">
    <source>
        <dbReference type="ARBA" id="ARBA00022801"/>
    </source>
</evidence>
<evidence type="ECO:0000256" key="7">
    <source>
        <dbReference type="ARBA" id="ARBA00022729"/>
    </source>
</evidence>
<dbReference type="GO" id="GO:0071555">
    <property type="term" value="P:cell wall organization"/>
    <property type="evidence" value="ECO:0007669"/>
    <property type="project" value="UniProtKB-KW"/>
</dbReference>
<dbReference type="Gene3D" id="2.60.410.10">
    <property type="entry name" value="D-Ala-D-Ala carboxypeptidase, C-terminal domain"/>
    <property type="match status" value="1"/>
</dbReference>
<keyword evidence="5 18" id="KW-0121">Carboxypeptidase</keyword>
<feature type="active site" description="Acyl-ester intermediate" evidence="13">
    <location>
        <position position="86"/>
    </location>
</feature>
<dbReference type="GO" id="GO:0006508">
    <property type="term" value="P:proteolysis"/>
    <property type="evidence" value="ECO:0007669"/>
    <property type="project" value="UniProtKB-KW"/>
</dbReference>
<dbReference type="InterPro" id="IPR012907">
    <property type="entry name" value="Peptidase_S11_C"/>
</dbReference>
<evidence type="ECO:0000256" key="13">
    <source>
        <dbReference type="PIRSR" id="PIRSR618044-1"/>
    </source>
</evidence>
<evidence type="ECO:0000256" key="14">
    <source>
        <dbReference type="PIRSR" id="PIRSR618044-2"/>
    </source>
</evidence>
<evidence type="ECO:0000256" key="10">
    <source>
        <dbReference type="ARBA" id="ARBA00022984"/>
    </source>
</evidence>
<accession>A0A0W0WWC4</accession>
<dbReference type="PATRIC" id="fig|45070.6.peg.1688"/>
<dbReference type="PANTHER" id="PTHR21581">
    <property type="entry name" value="D-ALANYL-D-ALANINE CARBOXYPEPTIDASE"/>
    <property type="match status" value="1"/>
</dbReference>
<dbReference type="InterPro" id="IPR018044">
    <property type="entry name" value="Peptidase_S11"/>
</dbReference>
<evidence type="ECO:0000256" key="6">
    <source>
        <dbReference type="ARBA" id="ARBA00022670"/>
    </source>
</evidence>
<dbReference type="InterPro" id="IPR015956">
    <property type="entry name" value="Peniciliin-bd_prot_C_sf"/>
</dbReference>
<comment type="similarity">
    <text evidence="3 15">Belongs to the peptidase S11 family.</text>
</comment>
<feature type="active site" description="Proton acceptor" evidence="13">
    <location>
        <position position="89"/>
    </location>
</feature>
<dbReference type="EC" id="3.4.16.4" evidence="4"/>
<evidence type="ECO:0000313" key="19">
    <source>
        <dbReference type="Proteomes" id="UP000054725"/>
    </source>
</evidence>
<dbReference type="GO" id="GO:0009002">
    <property type="term" value="F:serine-type D-Ala-D-Ala carboxypeptidase activity"/>
    <property type="evidence" value="ECO:0007669"/>
    <property type="project" value="UniProtKB-EC"/>
</dbReference>
<evidence type="ECO:0000256" key="16">
    <source>
        <dbReference type="SAM" id="SignalP"/>
    </source>
</evidence>
<evidence type="ECO:0000256" key="15">
    <source>
        <dbReference type="RuleBase" id="RU004016"/>
    </source>
</evidence>
<evidence type="ECO:0000256" key="11">
    <source>
        <dbReference type="ARBA" id="ARBA00023316"/>
    </source>
</evidence>
<keyword evidence="10" id="KW-0573">Peptidoglycan synthesis</keyword>
<feature type="chain" id="PRO_5006915899" description="serine-type D-Ala-D-Ala carboxypeptidase" evidence="16">
    <location>
        <begin position="27"/>
        <end position="408"/>
    </location>
</feature>
<dbReference type="InterPro" id="IPR001967">
    <property type="entry name" value="Peptidase_S11_N"/>
</dbReference>
<proteinExistence type="inferred from homology"/>
<feature type="binding site" evidence="14">
    <location>
        <position position="248"/>
    </location>
    <ligand>
        <name>substrate</name>
    </ligand>
</feature>
<dbReference type="PRINTS" id="PR00725">
    <property type="entry name" value="DADACBPTASE1"/>
</dbReference>
<dbReference type="UniPathway" id="UPA00219"/>
<dbReference type="STRING" id="45070.Lnau_1611"/>
<dbReference type="Proteomes" id="UP000054725">
    <property type="component" value="Unassembled WGS sequence"/>
</dbReference>
<dbReference type="EMBL" id="LNYO01000013">
    <property type="protein sequence ID" value="KTD36627.1"/>
    <property type="molecule type" value="Genomic_DNA"/>
</dbReference>
<comment type="caution">
    <text evidence="18">The sequence shown here is derived from an EMBL/GenBank/DDBJ whole genome shotgun (WGS) entry which is preliminary data.</text>
</comment>
<dbReference type="InterPro" id="IPR037167">
    <property type="entry name" value="Peptidase_S11_C_sf"/>
</dbReference>
<evidence type="ECO:0000313" key="18">
    <source>
        <dbReference type="EMBL" id="KTD36627.1"/>
    </source>
</evidence>
<dbReference type="Pfam" id="PF07943">
    <property type="entry name" value="PBP5_C"/>
    <property type="match status" value="1"/>
</dbReference>
<evidence type="ECO:0000256" key="5">
    <source>
        <dbReference type="ARBA" id="ARBA00022645"/>
    </source>
</evidence>
<organism evidence="18 19">
    <name type="scientific">Legionella nautarum</name>
    <dbReference type="NCBI Taxonomy" id="45070"/>
    <lineage>
        <taxon>Bacteria</taxon>
        <taxon>Pseudomonadati</taxon>
        <taxon>Pseudomonadota</taxon>
        <taxon>Gammaproteobacteria</taxon>
        <taxon>Legionellales</taxon>
        <taxon>Legionellaceae</taxon>
        <taxon>Legionella</taxon>
    </lineage>
</organism>
<dbReference type="PANTHER" id="PTHR21581:SF6">
    <property type="entry name" value="TRAFFICKING PROTEIN PARTICLE COMPLEX SUBUNIT 12"/>
    <property type="match status" value="1"/>
</dbReference>
<reference evidence="18 19" key="1">
    <citation type="submission" date="2015-11" db="EMBL/GenBank/DDBJ databases">
        <title>Genomic analysis of 38 Legionella species identifies large and diverse effector repertoires.</title>
        <authorList>
            <person name="Burstein D."/>
            <person name="Amaro F."/>
            <person name="Zusman T."/>
            <person name="Lifshitz Z."/>
            <person name="Cohen O."/>
            <person name="Gilbert J.A."/>
            <person name="Pupko T."/>
            <person name="Shuman H.A."/>
            <person name="Segal G."/>
        </authorList>
    </citation>
    <scope>NUCLEOTIDE SEQUENCE [LARGE SCALE GENOMIC DNA]</scope>
    <source>
        <strain evidence="18 19">ATCC 49506</strain>
    </source>
</reference>
<gene>
    <name evidence="18" type="primary">dacA</name>
    <name evidence="18" type="ORF">Lnau_1611</name>
</gene>
<dbReference type="GO" id="GO:0008360">
    <property type="term" value="P:regulation of cell shape"/>
    <property type="evidence" value="ECO:0007669"/>
    <property type="project" value="UniProtKB-KW"/>
</dbReference>
<evidence type="ECO:0000256" key="2">
    <source>
        <dbReference type="ARBA" id="ARBA00004752"/>
    </source>
</evidence>
<keyword evidence="7 16" id="KW-0732">Signal</keyword>
<feature type="domain" description="Peptidase S11 D-Ala-D-Ala carboxypeptidase A C-terminal" evidence="17">
    <location>
        <begin position="298"/>
        <end position="388"/>
    </location>
</feature>